<dbReference type="GO" id="GO:0005886">
    <property type="term" value="C:plasma membrane"/>
    <property type="evidence" value="ECO:0007669"/>
    <property type="project" value="UniProtKB-SubCell"/>
</dbReference>
<evidence type="ECO:0000256" key="8">
    <source>
        <dbReference type="ARBA" id="ARBA00023133"/>
    </source>
</evidence>
<dbReference type="AlphaFoldDB" id="A0A1H5GF05"/>
<dbReference type="Proteomes" id="UP000199220">
    <property type="component" value="Unassembled WGS sequence"/>
</dbReference>
<feature type="transmembrane region" description="Helical" evidence="14">
    <location>
        <begin position="184"/>
        <end position="203"/>
    </location>
</feature>
<dbReference type="NCBIfam" id="NF003349">
    <property type="entry name" value="PRK04375.1-2"/>
    <property type="match status" value="1"/>
</dbReference>
<sequence>MDHPLGRPKLAVVMSPRQWNLYTGKQRRSHRCTCVTSRLPRRKTATDVPDAPLSTDPRSTAGSAGAATLRRKSVAARVRAYVALTKPRVIELLLITTVPTMILAQGGFPSWWLIIATLVGGATAAGSANTLNMVYDRDIDAVMNRTRNRPLVTGEITPRAGLVFGLVLGAFSVVWLWLTVNWVAAVLALAANLMYTVGYTMLLKRQTSQNIVWGGAAGCMPVLIGWAAVTGRLDWAPLLLFGIIFFWTPPHYWPLSMKFRQDYANAGVPMLPVVVADTRVARQMIGYCVAMVVCSLALIPVADMGWFYSAAAVASGAWFGGSCVALYRRAVTGTTRKLGAMKVFHASITYLTLVFVAISIDPFLPF</sequence>
<feature type="transmembrane region" description="Helical" evidence="14">
    <location>
        <begin position="284"/>
        <end position="301"/>
    </location>
</feature>
<evidence type="ECO:0000256" key="7">
    <source>
        <dbReference type="ARBA" id="ARBA00022989"/>
    </source>
</evidence>
<feature type="transmembrane region" description="Helical" evidence="14">
    <location>
        <begin position="235"/>
        <end position="253"/>
    </location>
</feature>
<comment type="pathway">
    <text evidence="2 14">Porphyrin-containing compound metabolism; heme O biosynthesis; heme O from protoheme: step 1/1.</text>
</comment>
<dbReference type="STRING" id="648782.SAMN04488554_1618"/>
<feature type="region of interest" description="Disordered" evidence="15">
    <location>
        <begin position="43"/>
        <end position="66"/>
    </location>
</feature>
<name>A0A1H5GF05_9MICO</name>
<dbReference type="FunFam" id="1.10.357.140:FF:000001">
    <property type="entry name" value="Protoheme IX farnesyltransferase"/>
    <property type="match status" value="1"/>
</dbReference>
<evidence type="ECO:0000256" key="5">
    <source>
        <dbReference type="ARBA" id="ARBA00022679"/>
    </source>
</evidence>
<protein>
    <recommendedName>
        <fullName evidence="11 14">Protoheme IX farnesyltransferase</fullName>
        <ecNumber evidence="3 14">2.5.1.141</ecNumber>
    </recommendedName>
    <alternativeName>
        <fullName evidence="12 14">Heme B farnesyltransferase</fullName>
    </alternativeName>
    <alternativeName>
        <fullName evidence="10 14">Heme O synthase</fullName>
    </alternativeName>
</protein>
<dbReference type="InterPro" id="IPR030470">
    <property type="entry name" value="UbiA_prenylTrfase_CS"/>
</dbReference>
<comment type="function">
    <text evidence="14">Converts heme B (protoheme IX) to heme O by substitution of the vinyl group on carbon 2 of heme B porphyrin ring with a hydroxyethyl farnesyl side group.</text>
</comment>
<evidence type="ECO:0000256" key="9">
    <source>
        <dbReference type="ARBA" id="ARBA00023136"/>
    </source>
</evidence>
<reference evidence="17" key="1">
    <citation type="submission" date="2016-10" db="EMBL/GenBank/DDBJ databases">
        <authorList>
            <person name="Varghese N."/>
            <person name="Submissions S."/>
        </authorList>
    </citation>
    <scope>NUCLEOTIDE SEQUENCE [LARGE SCALE GENOMIC DNA]</scope>
    <source>
        <strain evidence="17">DSM 21368</strain>
    </source>
</reference>
<keyword evidence="6 14" id="KW-0812">Transmembrane</keyword>
<keyword evidence="7 14" id="KW-1133">Transmembrane helix</keyword>
<evidence type="ECO:0000256" key="14">
    <source>
        <dbReference type="HAMAP-Rule" id="MF_00154"/>
    </source>
</evidence>
<evidence type="ECO:0000256" key="1">
    <source>
        <dbReference type="ARBA" id="ARBA00004651"/>
    </source>
</evidence>
<dbReference type="InterPro" id="IPR000537">
    <property type="entry name" value="UbiA_prenyltransferase"/>
</dbReference>
<comment type="subcellular location">
    <subcellularLocation>
        <location evidence="1 14">Cell membrane</location>
        <topology evidence="1 14">Multi-pass membrane protein</topology>
    </subcellularLocation>
</comment>
<dbReference type="PANTHER" id="PTHR43448">
    <property type="entry name" value="PROTOHEME IX FARNESYLTRANSFERASE, MITOCHONDRIAL"/>
    <property type="match status" value="1"/>
</dbReference>
<comment type="miscellaneous">
    <text evidence="14">Carbon 2 of the heme B porphyrin ring is defined according to the Fischer nomenclature.</text>
</comment>
<evidence type="ECO:0000313" key="16">
    <source>
        <dbReference type="EMBL" id="SEE13738.1"/>
    </source>
</evidence>
<dbReference type="InterPro" id="IPR006369">
    <property type="entry name" value="Protohaem_IX_farnesylTrfase"/>
</dbReference>
<evidence type="ECO:0000256" key="3">
    <source>
        <dbReference type="ARBA" id="ARBA00012292"/>
    </source>
</evidence>
<keyword evidence="4 14" id="KW-1003">Cell membrane</keyword>
<evidence type="ECO:0000256" key="12">
    <source>
        <dbReference type="ARBA" id="ARBA00042475"/>
    </source>
</evidence>
<feature type="transmembrane region" description="Helical" evidence="14">
    <location>
        <begin position="307"/>
        <end position="327"/>
    </location>
</feature>
<dbReference type="Gene3D" id="1.10.357.140">
    <property type="entry name" value="UbiA prenyltransferase"/>
    <property type="match status" value="1"/>
</dbReference>
<proteinExistence type="inferred from homology"/>
<dbReference type="PANTHER" id="PTHR43448:SF7">
    <property type="entry name" value="4-HYDROXYBENZOATE SOLANESYLTRANSFERASE"/>
    <property type="match status" value="1"/>
</dbReference>
<dbReference type="PROSITE" id="PS00943">
    <property type="entry name" value="UBIA"/>
    <property type="match status" value="1"/>
</dbReference>
<keyword evidence="5 14" id="KW-0808">Transferase</keyword>
<accession>A0A1H5GF05</accession>
<feature type="transmembrane region" description="Helical" evidence="14">
    <location>
        <begin position="156"/>
        <end position="178"/>
    </location>
</feature>
<gene>
    <name evidence="14" type="primary">ctaB</name>
    <name evidence="16" type="ORF">SAMN04488554_1618</name>
</gene>
<feature type="transmembrane region" description="Helical" evidence="14">
    <location>
        <begin position="210"/>
        <end position="229"/>
    </location>
</feature>
<dbReference type="UniPathway" id="UPA00834">
    <property type="reaction ID" value="UER00712"/>
</dbReference>
<evidence type="ECO:0000256" key="2">
    <source>
        <dbReference type="ARBA" id="ARBA00004919"/>
    </source>
</evidence>
<evidence type="ECO:0000256" key="10">
    <source>
        <dbReference type="ARBA" id="ARBA00030253"/>
    </source>
</evidence>
<evidence type="ECO:0000256" key="4">
    <source>
        <dbReference type="ARBA" id="ARBA00022475"/>
    </source>
</evidence>
<dbReference type="CDD" id="cd13957">
    <property type="entry name" value="PT_UbiA_Cox10"/>
    <property type="match status" value="1"/>
</dbReference>
<dbReference type="Pfam" id="PF01040">
    <property type="entry name" value="UbiA"/>
    <property type="match status" value="1"/>
</dbReference>
<keyword evidence="17" id="KW-1185">Reference proteome</keyword>
<evidence type="ECO:0000256" key="11">
    <source>
        <dbReference type="ARBA" id="ARBA00040810"/>
    </source>
</evidence>
<feature type="transmembrane region" description="Helical" evidence="14">
    <location>
        <begin position="111"/>
        <end position="135"/>
    </location>
</feature>
<feature type="transmembrane region" description="Helical" evidence="14">
    <location>
        <begin position="339"/>
        <end position="360"/>
    </location>
</feature>
<dbReference type="GO" id="GO:0048034">
    <property type="term" value="P:heme O biosynthetic process"/>
    <property type="evidence" value="ECO:0007669"/>
    <property type="project" value="UniProtKB-UniRule"/>
</dbReference>
<dbReference type="EC" id="2.5.1.141" evidence="3 14"/>
<evidence type="ECO:0000256" key="15">
    <source>
        <dbReference type="SAM" id="MobiDB-lite"/>
    </source>
</evidence>
<dbReference type="EMBL" id="FNTX01000001">
    <property type="protein sequence ID" value="SEE13738.1"/>
    <property type="molecule type" value="Genomic_DNA"/>
</dbReference>
<evidence type="ECO:0000313" key="17">
    <source>
        <dbReference type="Proteomes" id="UP000199220"/>
    </source>
</evidence>
<dbReference type="GO" id="GO:0008495">
    <property type="term" value="F:protoheme IX farnesyltransferase activity"/>
    <property type="evidence" value="ECO:0007669"/>
    <property type="project" value="UniProtKB-UniRule"/>
</dbReference>
<organism evidence="16 17">
    <name type="scientific">Ruania alba</name>
    <dbReference type="NCBI Taxonomy" id="648782"/>
    <lineage>
        <taxon>Bacteria</taxon>
        <taxon>Bacillati</taxon>
        <taxon>Actinomycetota</taxon>
        <taxon>Actinomycetes</taxon>
        <taxon>Micrococcales</taxon>
        <taxon>Ruaniaceae</taxon>
        <taxon>Ruania</taxon>
    </lineage>
</organism>
<dbReference type="NCBIfam" id="TIGR01473">
    <property type="entry name" value="cyoE_ctaB"/>
    <property type="match status" value="1"/>
</dbReference>
<keyword evidence="9 14" id="KW-0472">Membrane</keyword>
<comment type="catalytic activity">
    <reaction evidence="13 14">
        <text>heme b + (2E,6E)-farnesyl diphosphate + H2O = Fe(II)-heme o + diphosphate</text>
        <dbReference type="Rhea" id="RHEA:28070"/>
        <dbReference type="ChEBI" id="CHEBI:15377"/>
        <dbReference type="ChEBI" id="CHEBI:33019"/>
        <dbReference type="ChEBI" id="CHEBI:60344"/>
        <dbReference type="ChEBI" id="CHEBI:60530"/>
        <dbReference type="ChEBI" id="CHEBI:175763"/>
        <dbReference type="EC" id="2.5.1.141"/>
    </reaction>
</comment>
<evidence type="ECO:0000256" key="13">
    <source>
        <dbReference type="ARBA" id="ARBA00047690"/>
    </source>
</evidence>
<dbReference type="InterPro" id="IPR044878">
    <property type="entry name" value="UbiA_sf"/>
</dbReference>
<feature type="transmembrane region" description="Helical" evidence="14">
    <location>
        <begin position="89"/>
        <end position="105"/>
    </location>
</feature>
<comment type="similarity">
    <text evidence="14">Belongs to the UbiA prenyltransferase family. Protoheme IX farnesyltransferase subfamily.</text>
</comment>
<evidence type="ECO:0000256" key="6">
    <source>
        <dbReference type="ARBA" id="ARBA00022692"/>
    </source>
</evidence>
<keyword evidence="8 14" id="KW-0350">Heme biosynthesis</keyword>
<dbReference type="HAMAP" id="MF_00154">
    <property type="entry name" value="CyoE_CtaB"/>
    <property type="match status" value="1"/>
</dbReference>